<dbReference type="SUPFAM" id="SSF54631">
    <property type="entry name" value="CBS-domain pair"/>
    <property type="match status" value="1"/>
</dbReference>
<accession>A0AA38FGC9</accession>
<dbReference type="PANTHER" id="PTHR12064:SF97">
    <property type="entry name" value="METAL TRANSPORTER CNNM-5"/>
    <property type="match status" value="1"/>
</dbReference>
<feature type="compositionally biased region" description="Basic and acidic residues" evidence="2">
    <location>
        <begin position="206"/>
        <end position="215"/>
    </location>
</feature>
<keyword evidence="4" id="KW-1185">Reference proteome</keyword>
<evidence type="ECO:0000313" key="3">
    <source>
        <dbReference type="EMBL" id="KAH9301238.1"/>
    </source>
</evidence>
<gene>
    <name evidence="3" type="ORF">KI387_012821</name>
</gene>
<dbReference type="Gene3D" id="3.10.580.10">
    <property type="entry name" value="CBS-domain"/>
    <property type="match status" value="2"/>
</dbReference>
<feature type="compositionally biased region" description="Polar residues" evidence="2">
    <location>
        <begin position="194"/>
        <end position="204"/>
    </location>
</feature>
<reference evidence="3 4" key="1">
    <citation type="journal article" date="2021" name="Nat. Plants">
        <title>The Taxus genome provides insights into paclitaxel biosynthesis.</title>
        <authorList>
            <person name="Xiong X."/>
            <person name="Gou J."/>
            <person name="Liao Q."/>
            <person name="Li Y."/>
            <person name="Zhou Q."/>
            <person name="Bi G."/>
            <person name="Li C."/>
            <person name="Du R."/>
            <person name="Wang X."/>
            <person name="Sun T."/>
            <person name="Guo L."/>
            <person name="Liang H."/>
            <person name="Lu P."/>
            <person name="Wu Y."/>
            <person name="Zhang Z."/>
            <person name="Ro D.K."/>
            <person name="Shang Y."/>
            <person name="Huang S."/>
            <person name="Yan J."/>
        </authorList>
    </citation>
    <scope>NUCLEOTIDE SEQUENCE [LARGE SCALE GENOMIC DNA]</scope>
    <source>
        <strain evidence="3">Ta-2019</strain>
    </source>
</reference>
<evidence type="ECO:0000256" key="1">
    <source>
        <dbReference type="ARBA" id="ARBA00022737"/>
    </source>
</evidence>
<dbReference type="EMBL" id="JAHRHJ020000009">
    <property type="protein sequence ID" value="KAH9301238.1"/>
    <property type="molecule type" value="Genomic_DNA"/>
</dbReference>
<comment type="caution">
    <text evidence="3">The sequence shown here is derived from an EMBL/GenBank/DDBJ whole genome shotgun (WGS) entry which is preliminary data.</text>
</comment>
<dbReference type="GO" id="GO:0010960">
    <property type="term" value="P:magnesium ion homeostasis"/>
    <property type="evidence" value="ECO:0007669"/>
    <property type="project" value="InterPro"/>
</dbReference>
<proteinExistence type="predicted"/>
<evidence type="ECO:0008006" key="5">
    <source>
        <dbReference type="Google" id="ProtNLM"/>
    </source>
</evidence>
<dbReference type="GO" id="GO:0005737">
    <property type="term" value="C:cytoplasm"/>
    <property type="evidence" value="ECO:0007669"/>
    <property type="project" value="TreeGrafter"/>
</dbReference>
<dbReference type="GO" id="GO:0030026">
    <property type="term" value="P:intracellular manganese ion homeostasis"/>
    <property type="evidence" value="ECO:0007669"/>
    <property type="project" value="TreeGrafter"/>
</dbReference>
<dbReference type="PANTHER" id="PTHR12064">
    <property type="entry name" value="METAL TRANSPORTER CNNM"/>
    <property type="match status" value="1"/>
</dbReference>
<keyword evidence="1" id="KW-0677">Repeat</keyword>
<dbReference type="AlphaFoldDB" id="A0AA38FGC9"/>
<dbReference type="Proteomes" id="UP000824469">
    <property type="component" value="Unassembled WGS sequence"/>
</dbReference>
<name>A0AA38FGC9_TAXCH</name>
<sequence length="253" mass="27879">EGKLKDLVSIHGLEAGKGGELTHDETTIISGALDLTEKTTQEAMTPIESTFSLDVNSKLDCLSLAGRKWGRCWPETIAEVPVYSGNPKNIIGLLLVKSLLTVRAETETPVSAVSIRRIPRVPADMPLYDILNEFQKGSSHMAAVVKARKPKPQLDVEDINSQENSNVNSSILLNQAEPVDLEKGRVGNAELPTKLNSLDKQQNLPGHEDLRNGDNRMLDDIEEGEVIGIITLEDVFEELLQEEIVDETDEYID</sequence>
<feature type="region of interest" description="Disordered" evidence="2">
    <location>
        <begin position="193"/>
        <end position="215"/>
    </location>
</feature>
<feature type="non-terminal residue" evidence="3">
    <location>
        <position position="1"/>
    </location>
</feature>
<protein>
    <recommendedName>
        <fullName evidence="5">DUF21 domain-containing protein</fullName>
    </recommendedName>
</protein>
<dbReference type="InterPro" id="IPR045095">
    <property type="entry name" value="ACDP"/>
</dbReference>
<dbReference type="InterPro" id="IPR046342">
    <property type="entry name" value="CBS_dom_sf"/>
</dbReference>
<evidence type="ECO:0000313" key="4">
    <source>
        <dbReference type="Proteomes" id="UP000824469"/>
    </source>
</evidence>
<feature type="non-terminal residue" evidence="3">
    <location>
        <position position="253"/>
    </location>
</feature>
<evidence type="ECO:0000256" key="2">
    <source>
        <dbReference type="SAM" id="MobiDB-lite"/>
    </source>
</evidence>
<organism evidence="3 4">
    <name type="scientific">Taxus chinensis</name>
    <name type="common">Chinese yew</name>
    <name type="synonym">Taxus wallichiana var. chinensis</name>
    <dbReference type="NCBI Taxonomy" id="29808"/>
    <lineage>
        <taxon>Eukaryota</taxon>
        <taxon>Viridiplantae</taxon>
        <taxon>Streptophyta</taxon>
        <taxon>Embryophyta</taxon>
        <taxon>Tracheophyta</taxon>
        <taxon>Spermatophyta</taxon>
        <taxon>Pinopsida</taxon>
        <taxon>Pinidae</taxon>
        <taxon>Conifers II</taxon>
        <taxon>Cupressales</taxon>
        <taxon>Taxaceae</taxon>
        <taxon>Taxus</taxon>
    </lineage>
</organism>